<dbReference type="AlphaFoldDB" id="A0A7W8EMU8"/>
<dbReference type="NCBIfam" id="NF041886">
    <property type="entry name" value="Rmf_CrpP_fam"/>
    <property type="match status" value="1"/>
</dbReference>
<gene>
    <name evidence="1" type="ORF">HNR40_010559</name>
</gene>
<proteinExistence type="predicted"/>
<reference evidence="1 2" key="1">
    <citation type="submission" date="2020-08" db="EMBL/GenBank/DDBJ databases">
        <title>Genomic Encyclopedia of Type Strains, Phase IV (KMG-IV): sequencing the most valuable type-strain genomes for metagenomic binning, comparative biology and taxonomic classification.</title>
        <authorList>
            <person name="Goeker M."/>
        </authorList>
    </citation>
    <scope>NUCLEOTIDE SEQUENCE [LARGE SCALE GENOMIC DNA]</scope>
    <source>
        <strain evidence="1 2">DSM 45385</strain>
    </source>
</reference>
<dbReference type="Proteomes" id="UP000568380">
    <property type="component" value="Unassembled WGS sequence"/>
</dbReference>
<name>A0A7W8EMU8_9ACTN</name>
<organism evidence="1 2">
    <name type="scientific">Nonomuraea endophytica</name>
    <dbReference type="NCBI Taxonomy" id="714136"/>
    <lineage>
        <taxon>Bacteria</taxon>
        <taxon>Bacillati</taxon>
        <taxon>Actinomycetota</taxon>
        <taxon>Actinomycetes</taxon>
        <taxon>Streptosporangiales</taxon>
        <taxon>Streptosporangiaceae</taxon>
        <taxon>Nonomuraea</taxon>
    </lineage>
</organism>
<protein>
    <submittedName>
        <fullName evidence="1">Uncharacterized protein</fullName>
    </submittedName>
</protein>
<sequence>MTIPERDRRAAITSAMLAATRGLPATTCPYDPGGDPVQTALAVLWLRAYLRLLGRA</sequence>
<evidence type="ECO:0000313" key="2">
    <source>
        <dbReference type="Proteomes" id="UP000568380"/>
    </source>
</evidence>
<evidence type="ECO:0000313" key="1">
    <source>
        <dbReference type="EMBL" id="MBB5085046.1"/>
    </source>
</evidence>
<dbReference type="EMBL" id="JACHIN010000030">
    <property type="protein sequence ID" value="MBB5085046.1"/>
    <property type="molecule type" value="Genomic_DNA"/>
</dbReference>
<keyword evidence="2" id="KW-1185">Reference proteome</keyword>
<accession>A0A7W8EMU8</accession>
<comment type="caution">
    <text evidence="1">The sequence shown here is derived from an EMBL/GenBank/DDBJ whole genome shotgun (WGS) entry which is preliminary data.</text>
</comment>
<dbReference type="RefSeq" id="WP_184976129.1">
    <property type="nucleotide sequence ID" value="NZ_JACHIN010000030.1"/>
</dbReference>